<feature type="transmembrane region" description="Helical" evidence="9">
    <location>
        <begin position="206"/>
        <end position="230"/>
    </location>
</feature>
<dbReference type="GO" id="GO:0034220">
    <property type="term" value="P:monoatomic ion transmembrane transport"/>
    <property type="evidence" value="ECO:0007669"/>
    <property type="project" value="UniProtKB-KW"/>
</dbReference>
<keyword evidence="11" id="KW-1185">Reference proteome</keyword>
<evidence type="ECO:0000256" key="7">
    <source>
        <dbReference type="ARBA" id="ARBA00023136"/>
    </source>
</evidence>
<organism evidence="10 11">
    <name type="scientific">Tagetes erecta</name>
    <name type="common">African marigold</name>
    <dbReference type="NCBI Taxonomy" id="13708"/>
    <lineage>
        <taxon>Eukaryota</taxon>
        <taxon>Viridiplantae</taxon>
        <taxon>Streptophyta</taxon>
        <taxon>Embryophyta</taxon>
        <taxon>Tracheophyta</taxon>
        <taxon>Spermatophyta</taxon>
        <taxon>Magnoliopsida</taxon>
        <taxon>eudicotyledons</taxon>
        <taxon>Gunneridae</taxon>
        <taxon>Pentapetalae</taxon>
        <taxon>asterids</taxon>
        <taxon>campanulids</taxon>
        <taxon>Asterales</taxon>
        <taxon>Asteraceae</taxon>
        <taxon>Asteroideae</taxon>
        <taxon>Heliantheae alliance</taxon>
        <taxon>Tageteae</taxon>
        <taxon>Tagetes</taxon>
    </lineage>
</organism>
<feature type="transmembrane region" description="Helical" evidence="9">
    <location>
        <begin position="174"/>
        <end position="194"/>
    </location>
</feature>
<evidence type="ECO:0000313" key="10">
    <source>
        <dbReference type="EMBL" id="KAK1408975.1"/>
    </source>
</evidence>
<evidence type="ECO:0008006" key="12">
    <source>
        <dbReference type="Google" id="ProtNLM"/>
    </source>
</evidence>
<dbReference type="InterPro" id="IPR020966">
    <property type="entry name" value="ALMT"/>
</dbReference>
<protein>
    <recommendedName>
        <fullName evidence="12">Aluminum-activated malate transporter 10</fullName>
    </recommendedName>
</protein>
<keyword evidence="7 9" id="KW-0472">Membrane</keyword>
<evidence type="ECO:0000256" key="9">
    <source>
        <dbReference type="SAM" id="Phobius"/>
    </source>
</evidence>
<gene>
    <name evidence="10" type="ORF">QVD17_41178</name>
</gene>
<feature type="transmembrane region" description="Helical" evidence="9">
    <location>
        <begin position="122"/>
        <end position="142"/>
    </location>
</feature>
<evidence type="ECO:0000313" key="11">
    <source>
        <dbReference type="Proteomes" id="UP001229421"/>
    </source>
</evidence>
<keyword evidence="3" id="KW-0813">Transport</keyword>
<dbReference type="GO" id="GO:0016020">
    <property type="term" value="C:membrane"/>
    <property type="evidence" value="ECO:0007669"/>
    <property type="project" value="UniProtKB-SubCell"/>
</dbReference>
<feature type="transmembrane region" description="Helical" evidence="9">
    <location>
        <begin position="65"/>
        <end position="83"/>
    </location>
</feature>
<evidence type="ECO:0000256" key="4">
    <source>
        <dbReference type="ARBA" id="ARBA00022692"/>
    </source>
</evidence>
<name>A0AAD8NB52_TARER</name>
<evidence type="ECO:0000256" key="6">
    <source>
        <dbReference type="ARBA" id="ARBA00023065"/>
    </source>
</evidence>
<dbReference type="Pfam" id="PF11744">
    <property type="entry name" value="ALMT"/>
    <property type="match status" value="2"/>
</dbReference>
<comment type="subcellular location">
    <subcellularLocation>
        <location evidence="1">Membrane</location>
        <topology evidence="1">Multi-pass membrane protein</topology>
    </subcellularLocation>
</comment>
<feature type="transmembrane region" description="Helical" evidence="9">
    <location>
        <begin position="148"/>
        <end position="167"/>
    </location>
</feature>
<dbReference type="EMBL" id="JAUHHV010000011">
    <property type="protein sequence ID" value="KAK1408975.1"/>
    <property type="molecule type" value="Genomic_DNA"/>
</dbReference>
<comment type="caution">
    <text evidence="10">The sequence shown here is derived from an EMBL/GenBank/DDBJ whole genome shotgun (WGS) entry which is preliminary data.</text>
</comment>
<keyword evidence="5 9" id="KW-1133">Transmembrane helix</keyword>
<evidence type="ECO:0000256" key="2">
    <source>
        <dbReference type="ARBA" id="ARBA00007079"/>
    </source>
</evidence>
<feature type="transmembrane region" description="Helical" evidence="9">
    <location>
        <begin position="95"/>
        <end position="115"/>
    </location>
</feature>
<dbReference type="PANTHER" id="PTHR31086">
    <property type="entry name" value="ALUMINUM-ACTIVATED MALATE TRANSPORTER 10"/>
    <property type="match status" value="1"/>
</dbReference>
<sequence>MANKNGVEWSIRVGDESSMVLEPEHEHGLMRLCDRLKGLVVRFVMRVWMFLKKAWDLGVDDPRKFFHCLKVGLALVVVSLFYYMRPLYDGVGGNAIWAVMTVVVVFEYTVGGTLYKCLNRICATFLAGSLALAIHCVASRSGHRFEPYIMGISLFILASATTFSRFIPAVKARFDYACTIFILTYSLVSVSGYRVDHLINLAHERLSTIIIGTCLCIITSMLVFPVWAGLELHLLVPRNMDELAKSLDGCVAEYFGHGDDECKKILRGASSRSCAYCIETLTSFLNSKDKVPEPIKNHLESACMNLSSSSTNVIKELATIVRTMTRSVKINMAIEDMKNAVQELRNDVTSLPDLLICKPHELEEKTGPVSSETNVMSLLEAMPLVSFASLLIETASRIEENMVKSVEELAEVARFKRSKDEEKLKHNQTSNKVVYDEQALQRV</sequence>
<keyword evidence="8" id="KW-0407">Ion channel</keyword>
<dbReference type="GO" id="GO:0015743">
    <property type="term" value="P:malate transport"/>
    <property type="evidence" value="ECO:0007669"/>
    <property type="project" value="InterPro"/>
</dbReference>
<dbReference type="AlphaFoldDB" id="A0AAD8NB52"/>
<keyword evidence="4 9" id="KW-0812">Transmembrane</keyword>
<accession>A0AAD8NB52</accession>
<evidence type="ECO:0000256" key="8">
    <source>
        <dbReference type="ARBA" id="ARBA00023303"/>
    </source>
</evidence>
<keyword evidence="6" id="KW-0406">Ion transport</keyword>
<evidence type="ECO:0000256" key="3">
    <source>
        <dbReference type="ARBA" id="ARBA00022448"/>
    </source>
</evidence>
<evidence type="ECO:0000256" key="5">
    <source>
        <dbReference type="ARBA" id="ARBA00022989"/>
    </source>
</evidence>
<reference evidence="10" key="1">
    <citation type="journal article" date="2023" name="bioRxiv">
        <title>Improved chromosome-level genome assembly for marigold (Tagetes erecta).</title>
        <authorList>
            <person name="Jiang F."/>
            <person name="Yuan L."/>
            <person name="Wang S."/>
            <person name="Wang H."/>
            <person name="Xu D."/>
            <person name="Wang A."/>
            <person name="Fan W."/>
        </authorList>
    </citation>
    <scope>NUCLEOTIDE SEQUENCE</scope>
    <source>
        <strain evidence="10">WSJ</strain>
        <tissue evidence="10">Leaf</tissue>
    </source>
</reference>
<evidence type="ECO:0000256" key="1">
    <source>
        <dbReference type="ARBA" id="ARBA00004141"/>
    </source>
</evidence>
<proteinExistence type="inferred from homology"/>
<comment type="similarity">
    <text evidence="2">Belongs to the aromatic acid exporter (TC 2.A.85) family.</text>
</comment>
<dbReference type="Proteomes" id="UP001229421">
    <property type="component" value="Unassembled WGS sequence"/>
</dbReference>